<gene>
    <name evidence="4" type="ORF">BDN70DRAFT_874465</name>
</gene>
<dbReference type="Pfam" id="PF07470">
    <property type="entry name" value="Glyco_hydro_88"/>
    <property type="match status" value="1"/>
</dbReference>
<dbReference type="InterPro" id="IPR008928">
    <property type="entry name" value="6-hairpin_glycosidase_sf"/>
</dbReference>
<evidence type="ECO:0000256" key="2">
    <source>
        <dbReference type="SAM" id="Phobius"/>
    </source>
</evidence>
<dbReference type="PANTHER" id="PTHR41814">
    <property type="entry name" value="EXPRESSED PROTEIN"/>
    <property type="match status" value="1"/>
</dbReference>
<evidence type="ECO:0000313" key="4">
    <source>
        <dbReference type="EMBL" id="KAF9482875.1"/>
    </source>
</evidence>
<dbReference type="InterPro" id="IPR012341">
    <property type="entry name" value="6hp_glycosidase-like_sf"/>
</dbReference>
<feature type="chain" id="PRO_5040484876" description="Glycoside hydrolase family 105 protein" evidence="3">
    <location>
        <begin position="25"/>
        <end position="441"/>
    </location>
</feature>
<evidence type="ECO:0000256" key="3">
    <source>
        <dbReference type="SAM" id="SignalP"/>
    </source>
</evidence>
<reference evidence="4" key="1">
    <citation type="submission" date="2020-11" db="EMBL/GenBank/DDBJ databases">
        <authorList>
            <consortium name="DOE Joint Genome Institute"/>
            <person name="Ahrendt S."/>
            <person name="Riley R."/>
            <person name="Andreopoulos W."/>
            <person name="Labutti K."/>
            <person name="Pangilinan J."/>
            <person name="Ruiz-Duenas F.J."/>
            <person name="Barrasa J.M."/>
            <person name="Sanchez-Garcia M."/>
            <person name="Camarero S."/>
            <person name="Miyauchi S."/>
            <person name="Serrano A."/>
            <person name="Linde D."/>
            <person name="Babiker R."/>
            <person name="Drula E."/>
            <person name="Ayuso-Fernandez I."/>
            <person name="Pacheco R."/>
            <person name="Padilla G."/>
            <person name="Ferreira P."/>
            <person name="Barriuso J."/>
            <person name="Kellner H."/>
            <person name="Castanera R."/>
            <person name="Alfaro M."/>
            <person name="Ramirez L."/>
            <person name="Pisabarro A.G."/>
            <person name="Kuo A."/>
            <person name="Tritt A."/>
            <person name="Lipzen A."/>
            <person name="He G."/>
            <person name="Yan M."/>
            <person name="Ng V."/>
            <person name="Cullen D."/>
            <person name="Martin F."/>
            <person name="Rosso M.-N."/>
            <person name="Henrissat B."/>
            <person name="Hibbett D."/>
            <person name="Martinez A.T."/>
            <person name="Grigoriev I.V."/>
        </authorList>
    </citation>
    <scope>NUCLEOTIDE SEQUENCE</scope>
    <source>
        <strain evidence="4">CIRM-BRFM 674</strain>
    </source>
</reference>
<keyword evidence="5" id="KW-1185">Reference proteome</keyword>
<name>A0A9P6D491_9AGAR</name>
<evidence type="ECO:0008006" key="6">
    <source>
        <dbReference type="Google" id="ProtNLM"/>
    </source>
</evidence>
<feature type="signal peptide" evidence="3">
    <location>
        <begin position="1"/>
        <end position="24"/>
    </location>
</feature>
<dbReference type="SUPFAM" id="SSF48208">
    <property type="entry name" value="Six-hairpin glycosidases"/>
    <property type="match status" value="1"/>
</dbReference>
<sequence length="441" mass="48478">MTWGPSSRWLALGIMSLFVSRLEAQILTDGQVDVVSARLAEAALQSWELGTRAQTILELNATTYSVLNMADSLPPPIRIPTSLSSSGTLDPFFAIPRQVVSNRTVANNDTIGAQPLLPDGSAADPASIGVSVLIANWTGQDEGLLDYGGAATDQLDYLLNVVPKTSDGAISHRVSQVQLWSDFVYMVPPFLAYYGVTTRNRTLLEESYNQIKLYRSYLRDDTAGMWKHVLLGSSENDPGFWSTGNGWAAAGMLRVLMTIRQSEFANTFKNEQTDLANWVQEIHAGIYPHLDSTNIFTNYADQPATADRNFYDASSTAILASTVYRASLLLNQHTYLPFAERIRTTLFSTSESPPTSNDTTALSGYQHFTSEGWLTPVVNPHSYGLEGNQSAEAQAFVVQLHAAHRDWVLAGSKSAAVSDRSLSFGMTLWVAMFMTVYFVVW</sequence>
<keyword evidence="2" id="KW-0812">Transmembrane</keyword>
<keyword evidence="3" id="KW-0732">Signal</keyword>
<dbReference type="OrthoDB" id="4138492at2759"/>
<dbReference type="Proteomes" id="UP000807469">
    <property type="component" value="Unassembled WGS sequence"/>
</dbReference>
<accession>A0A9P6D491</accession>
<dbReference type="Gene3D" id="1.50.10.10">
    <property type="match status" value="1"/>
</dbReference>
<keyword evidence="2" id="KW-0472">Membrane</keyword>
<keyword evidence="1" id="KW-0378">Hydrolase</keyword>
<dbReference type="PANTHER" id="PTHR41814:SF1">
    <property type="entry name" value="CELLULASE"/>
    <property type="match status" value="1"/>
</dbReference>
<proteinExistence type="predicted"/>
<feature type="transmembrane region" description="Helical" evidence="2">
    <location>
        <begin position="422"/>
        <end position="440"/>
    </location>
</feature>
<dbReference type="InterPro" id="IPR010905">
    <property type="entry name" value="Glyco_hydro_88"/>
</dbReference>
<protein>
    <recommendedName>
        <fullName evidence="6">Glycoside hydrolase family 105 protein</fullName>
    </recommendedName>
</protein>
<dbReference type="EMBL" id="MU155160">
    <property type="protein sequence ID" value="KAF9482875.1"/>
    <property type="molecule type" value="Genomic_DNA"/>
</dbReference>
<dbReference type="GO" id="GO:0005975">
    <property type="term" value="P:carbohydrate metabolic process"/>
    <property type="evidence" value="ECO:0007669"/>
    <property type="project" value="InterPro"/>
</dbReference>
<dbReference type="AlphaFoldDB" id="A0A9P6D491"/>
<dbReference type="GO" id="GO:0016787">
    <property type="term" value="F:hydrolase activity"/>
    <property type="evidence" value="ECO:0007669"/>
    <property type="project" value="UniProtKB-KW"/>
</dbReference>
<evidence type="ECO:0000313" key="5">
    <source>
        <dbReference type="Proteomes" id="UP000807469"/>
    </source>
</evidence>
<evidence type="ECO:0000256" key="1">
    <source>
        <dbReference type="ARBA" id="ARBA00022801"/>
    </source>
</evidence>
<keyword evidence="2" id="KW-1133">Transmembrane helix</keyword>
<organism evidence="4 5">
    <name type="scientific">Pholiota conissans</name>
    <dbReference type="NCBI Taxonomy" id="109636"/>
    <lineage>
        <taxon>Eukaryota</taxon>
        <taxon>Fungi</taxon>
        <taxon>Dikarya</taxon>
        <taxon>Basidiomycota</taxon>
        <taxon>Agaricomycotina</taxon>
        <taxon>Agaricomycetes</taxon>
        <taxon>Agaricomycetidae</taxon>
        <taxon>Agaricales</taxon>
        <taxon>Agaricineae</taxon>
        <taxon>Strophariaceae</taxon>
        <taxon>Pholiota</taxon>
    </lineage>
</organism>
<comment type="caution">
    <text evidence="4">The sequence shown here is derived from an EMBL/GenBank/DDBJ whole genome shotgun (WGS) entry which is preliminary data.</text>
</comment>